<protein>
    <recommendedName>
        <fullName evidence="4">Signal peptidase I</fullName>
    </recommendedName>
</protein>
<dbReference type="Proteomes" id="UP000824087">
    <property type="component" value="Unassembled WGS sequence"/>
</dbReference>
<evidence type="ECO:0008006" key="4">
    <source>
        <dbReference type="Google" id="ProtNLM"/>
    </source>
</evidence>
<dbReference type="AlphaFoldDB" id="A0A9D1HXC9"/>
<evidence type="ECO:0000313" key="3">
    <source>
        <dbReference type="Proteomes" id="UP000824087"/>
    </source>
</evidence>
<name>A0A9D1HXC9_9BACT</name>
<comment type="caution">
    <text evidence="2">The sequence shown here is derived from an EMBL/GenBank/DDBJ whole genome shotgun (WGS) entry which is preliminary data.</text>
</comment>
<reference evidence="2" key="1">
    <citation type="submission" date="2020-10" db="EMBL/GenBank/DDBJ databases">
        <authorList>
            <person name="Gilroy R."/>
        </authorList>
    </citation>
    <scope>NUCLEOTIDE SEQUENCE</scope>
    <source>
        <strain evidence="2">CHK197-8231</strain>
    </source>
</reference>
<organism evidence="2 3">
    <name type="scientific">Candidatus Fimihabitans intestinipullorum</name>
    <dbReference type="NCBI Taxonomy" id="2840820"/>
    <lineage>
        <taxon>Bacteria</taxon>
        <taxon>Bacillati</taxon>
        <taxon>Mycoplasmatota</taxon>
        <taxon>Mycoplasmatota incertae sedis</taxon>
        <taxon>Candidatus Fimihabitans</taxon>
    </lineage>
</organism>
<gene>
    <name evidence="2" type="ORF">IAD49_05380</name>
</gene>
<evidence type="ECO:0000256" key="1">
    <source>
        <dbReference type="SAM" id="Phobius"/>
    </source>
</evidence>
<accession>A0A9D1HXC9</accession>
<keyword evidence="1" id="KW-0472">Membrane</keyword>
<reference evidence="2" key="2">
    <citation type="journal article" date="2021" name="PeerJ">
        <title>Extensive microbial diversity within the chicken gut microbiome revealed by metagenomics and culture.</title>
        <authorList>
            <person name="Gilroy R."/>
            <person name="Ravi A."/>
            <person name="Getino M."/>
            <person name="Pursley I."/>
            <person name="Horton D.L."/>
            <person name="Alikhan N.F."/>
            <person name="Baker D."/>
            <person name="Gharbi K."/>
            <person name="Hall N."/>
            <person name="Watson M."/>
            <person name="Adriaenssens E.M."/>
            <person name="Foster-Nyarko E."/>
            <person name="Jarju S."/>
            <person name="Secka A."/>
            <person name="Antonio M."/>
            <person name="Oren A."/>
            <person name="Chaudhuri R.R."/>
            <person name="La Ragione R."/>
            <person name="Hildebrand F."/>
            <person name="Pallen M.J."/>
        </authorList>
    </citation>
    <scope>NUCLEOTIDE SEQUENCE</scope>
    <source>
        <strain evidence="2">CHK197-8231</strain>
    </source>
</reference>
<dbReference type="EMBL" id="DVML01000032">
    <property type="protein sequence ID" value="HIU22995.1"/>
    <property type="molecule type" value="Genomic_DNA"/>
</dbReference>
<keyword evidence="1" id="KW-1133">Transmembrane helix</keyword>
<feature type="transmembrane region" description="Helical" evidence="1">
    <location>
        <begin position="129"/>
        <end position="148"/>
    </location>
</feature>
<proteinExistence type="predicted"/>
<keyword evidence="1" id="KW-0812">Transmembrane</keyword>
<evidence type="ECO:0000313" key="2">
    <source>
        <dbReference type="EMBL" id="HIU22995.1"/>
    </source>
</evidence>
<sequence>MKAIKIIIGVFVGIIIFLGLFFNFKKLNDAEEIPKLSGFTMMEIGVDGMSTKAKMGDFVVLQEVETYEVDDVVVYKNGLFIDTGKVTGVTDQNVTVVKDNGMGATTINSNIIVGKVVLNISGFGKVWNFLINPIVTGLLIVAALGYTVQKLVSQ</sequence>
<feature type="transmembrane region" description="Helical" evidence="1">
    <location>
        <begin position="6"/>
        <end position="24"/>
    </location>
</feature>